<dbReference type="AlphaFoldDB" id="A0A167SLY0"/>
<dbReference type="InterPro" id="IPR006108">
    <property type="entry name" value="3HC_DH_C"/>
</dbReference>
<evidence type="ECO:0000259" key="3">
    <source>
        <dbReference type="Pfam" id="PF00725"/>
    </source>
</evidence>
<accession>A0A167SLY0</accession>
<dbReference type="InterPro" id="IPR006180">
    <property type="entry name" value="3-OHacyl-CoA_DH_CS"/>
</dbReference>
<dbReference type="Gene3D" id="3.40.50.720">
    <property type="entry name" value="NAD(P)-binding Rossmann-like Domain"/>
    <property type="match status" value="1"/>
</dbReference>
<sequence>MATAPNKVALIGLGSIGISFAALHLRYTDAVVAVYDPRPDLQAHLEALLPVYLDNDEKAGSVSDLLLTGRLRIAASIDDACADAHIVQEQGPENLAFKSSTWAQIETAAPATAHFWSSTSGIPVAAQVAYMTDCTRLLVVHPFNPPHIMPLIEISPGPQTAAERIAFAREFFTTLGSGHRPIVLKKEVPGFVGNRLAFALLREACHLVNEGVIDVPDLDALVESSVGPRWAVMGPFRSYAMGGGANGLGGWFRNLSGSIQQVWDDQGRPNMLEHGEPPAWVGNIVSATDAAYGLPSPADAEARDRALLRVIEARRDERKQ</sequence>
<dbReference type="EMBL" id="AZHD01000010">
    <property type="protein sequence ID" value="OAA59744.1"/>
    <property type="molecule type" value="Genomic_DNA"/>
</dbReference>
<dbReference type="PROSITE" id="PS00067">
    <property type="entry name" value="3HCDH"/>
    <property type="match status" value="1"/>
</dbReference>
<protein>
    <submittedName>
        <fullName evidence="5">3-hydroxyacyl-CoA dehydrogenase</fullName>
    </submittedName>
</protein>
<feature type="domain" description="3-hydroxyacyl-CoA dehydrogenase NAD binding" evidence="4">
    <location>
        <begin position="7"/>
        <end position="185"/>
    </location>
</feature>
<keyword evidence="2" id="KW-0560">Oxidoreductase</keyword>
<dbReference type="Pfam" id="PF02737">
    <property type="entry name" value="3HCDH_N"/>
    <property type="match status" value="1"/>
</dbReference>
<evidence type="ECO:0000256" key="2">
    <source>
        <dbReference type="ARBA" id="ARBA00023002"/>
    </source>
</evidence>
<comment type="similarity">
    <text evidence="1">Belongs to the 3-hydroxyacyl-CoA dehydrogenase family.</text>
</comment>
<gene>
    <name evidence="5" type="ORF">SPI_05942</name>
</gene>
<keyword evidence="6" id="KW-1185">Reference proteome</keyword>
<dbReference type="Proteomes" id="UP000076874">
    <property type="component" value="Unassembled WGS sequence"/>
</dbReference>
<organism evidence="5 6">
    <name type="scientific">Niveomyces insectorum RCEF 264</name>
    <dbReference type="NCBI Taxonomy" id="1081102"/>
    <lineage>
        <taxon>Eukaryota</taxon>
        <taxon>Fungi</taxon>
        <taxon>Dikarya</taxon>
        <taxon>Ascomycota</taxon>
        <taxon>Pezizomycotina</taxon>
        <taxon>Sordariomycetes</taxon>
        <taxon>Hypocreomycetidae</taxon>
        <taxon>Hypocreales</taxon>
        <taxon>Cordycipitaceae</taxon>
        <taxon>Niveomyces</taxon>
    </lineage>
</organism>
<dbReference type="InterPro" id="IPR006176">
    <property type="entry name" value="3-OHacyl-CoA_DH_NAD-bd"/>
</dbReference>
<comment type="caution">
    <text evidence="5">The sequence shown here is derived from an EMBL/GenBank/DDBJ whole genome shotgun (WGS) entry which is preliminary data.</text>
</comment>
<dbReference type="OrthoDB" id="2021159at2759"/>
<proteinExistence type="inferred from homology"/>
<evidence type="ECO:0000313" key="6">
    <source>
        <dbReference type="Proteomes" id="UP000076874"/>
    </source>
</evidence>
<dbReference type="STRING" id="1081102.A0A167SLY0"/>
<dbReference type="GO" id="GO:0006631">
    <property type="term" value="P:fatty acid metabolic process"/>
    <property type="evidence" value="ECO:0007669"/>
    <property type="project" value="InterPro"/>
</dbReference>
<dbReference type="SUPFAM" id="SSF48179">
    <property type="entry name" value="6-phosphogluconate dehydrogenase C-terminal domain-like"/>
    <property type="match status" value="1"/>
</dbReference>
<dbReference type="PANTHER" id="PTHR48075:SF1">
    <property type="entry name" value="LAMBDA-CRYSTALLIN HOMOLOG"/>
    <property type="match status" value="1"/>
</dbReference>
<dbReference type="GO" id="GO:0050104">
    <property type="term" value="F:L-gulonate 3-dehydrogenase activity"/>
    <property type="evidence" value="ECO:0007669"/>
    <property type="project" value="TreeGrafter"/>
</dbReference>
<dbReference type="GO" id="GO:0070403">
    <property type="term" value="F:NAD+ binding"/>
    <property type="evidence" value="ECO:0007669"/>
    <property type="project" value="InterPro"/>
</dbReference>
<evidence type="ECO:0000256" key="1">
    <source>
        <dbReference type="ARBA" id="ARBA00009463"/>
    </source>
</evidence>
<dbReference type="SUPFAM" id="SSF51735">
    <property type="entry name" value="NAD(P)-binding Rossmann-fold domains"/>
    <property type="match status" value="1"/>
</dbReference>
<feature type="domain" description="3-hydroxyacyl-CoA dehydrogenase C-terminal" evidence="3">
    <location>
        <begin position="190"/>
        <end position="255"/>
    </location>
</feature>
<dbReference type="PANTHER" id="PTHR48075">
    <property type="entry name" value="3-HYDROXYACYL-COA DEHYDROGENASE FAMILY PROTEIN"/>
    <property type="match status" value="1"/>
</dbReference>
<dbReference type="Gene3D" id="1.10.1040.10">
    <property type="entry name" value="N-(1-d-carboxylethyl)-l-norvaline Dehydrogenase, domain 2"/>
    <property type="match status" value="1"/>
</dbReference>
<dbReference type="Pfam" id="PF00725">
    <property type="entry name" value="3HCDH"/>
    <property type="match status" value="1"/>
</dbReference>
<name>A0A167SLY0_9HYPO</name>
<dbReference type="InterPro" id="IPR013328">
    <property type="entry name" value="6PGD_dom2"/>
</dbReference>
<evidence type="ECO:0000259" key="4">
    <source>
        <dbReference type="Pfam" id="PF02737"/>
    </source>
</evidence>
<reference evidence="5 6" key="1">
    <citation type="journal article" date="2016" name="Genome Biol. Evol.">
        <title>Divergent and convergent evolution of fungal pathogenicity.</title>
        <authorList>
            <person name="Shang Y."/>
            <person name="Xiao G."/>
            <person name="Zheng P."/>
            <person name="Cen K."/>
            <person name="Zhan S."/>
            <person name="Wang C."/>
        </authorList>
    </citation>
    <scope>NUCLEOTIDE SEQUENCE [LARGE SCALE GENOMIC DNA]</scope>
    <source>
        <strain evidence="5 6">RCEF 264</strain>
    </source>
</reference>
<dbReference type="InterPro" id="IPR008927">
    <property type="entry name" value="6-PGluconate_DH-like_C_sf"/>
</dbReference>
<dbReference type="InterPro" id="IPR036291">
    <property type="entry name" value="NAD(P)-bd_dom_sf"/>
</dbReference>
<evidence type="ECO:0000313" key="5">
    <source>
        <dbReference type="EMBL" id="OAA59744.1"/>
    </source>
</evidence>